<feature type="transmembrane region" description="Helical" evidence="8">
    <location>
        <begin position="519"/>
        <end position="536"/>
    </location>
</feature>
<dbReference type="InterPro" id="IPR006686">
    <property type="entry name" value="MscS_channel_CS"/>
</dbReference>
<comment type="similarity">
    <text evidence="2">Belongs to the MscS (TC 1.A.23) family.</text>
</comment>
<reference evidence="13" key="1">
    <citation type="submission" date="2023-02" db="EMBL/GenBank/DDBJ databases">
        <title>Description of Roseinatronobacter alkalisoli sp. nov., an alkaliphilic bacerium isolated from soda soil.</title>
        <authorList>
            <person name="Wei W."/>
        </authorList>
    </citation>
    <scope>NUCLEOTIDE SEQUENCE</scope>
    <source>
        <strain evidence="13">HJB301</strain>
    </source>
</reference>
<protein>
    <submittedName>
        <fullName evidence="13">DUF3772 domain-containing protein</fullName>
    </submittedName>
</protein>
<evidence type="ECO:0000259" key="10">
    <source>
        <dbReference type="Pfam" id="PF00924"/>
    </source>
</evidence>
<feature type="transmembrane region" description="Helical" evidence="8">
    <location>
        <begin position="429"/>
        <end position="450"/>
    </location>
</feature>
<keyword evidence="6 8" id="KW-0472">Membrane</keyword>
<feature type="domain" description="DUF3772" evidence="11">
    <location>
        <begin position="132"/>
        <end position="177"/>
    </location>
</feature>
<dbReference type="RefSeq" id="WP_274351825.1">
    <property type="nucleotide sequence ID" value="NZ_JAQZSM010000006.1"/>
</dbReference>
<feature type="domain" description="Mechanosensitive ion channel MscS C-terminal" evidence="12">
    <location>
        <begin position="677"/>
        <end position="759"/>
    </location>
</feature>
<dbReference type="InterPro" id="IPR010920">
    <property type="entry name" value="LSM_dom_sf"/>
</dbReference>
<dbReference type="Gene3D" id="3.30.70.100">
    <property type="match status" value="1"/>
</dbReference>
<keyword evidence="4 8" id="KW-0812">Transmembrane</keyword>
<feature type="transmembrane region" description="Helical" evidence="8">
    <location>
        <begin position="586"/>
        <end position="615"/>
    </location>
</feature>
<feature type="transmembrane region" description="Helical" evidence="8">
    <location>
        <begin position="247"/>
        <end position="271"/>
    </location>
</feature>
<feature type="compositionally biased region" description="Low complexity" evidence="7">
    <location>
        <begin position="777"/>
        <end position="791"/>
    </location>
</feature>
<comment type="caution">
    <text evidence="13">The sequence shown here is derived from an EMBL/GenBank/DDBJ whole genome shotgun (WGS) entry which is preliminary data.</text>
</comment>
<evidence type="ECO:0000256" key="7">
    <source>
        <dbReference type="SAM" id="MobiDB-lite"/>
    </source>
</evidence>
<keyword evidence="14" id="KW-1185">Reference proteome</keyword>
<evidence type="ECO:0000313" key="14">
    <source>
        <dbReference type="Proteomes" id="UP001431784"/>
    </source>
</evidence>
<dbReference type="SUPFAM" id="SSF50182">
    <property type="entry name" value="Sm-like ribonucleoproteins"/>
    <property type="match status" value="1"/>
</dbReference>
<feature type="domain" description="Mechanosensitive ion channel MscS" evidence="10">
    <location>
        <begin position="602"/>
        <end position="669"/>
    </location>
</feature>
<evidence type="ECO:0000256" key="2">
    <source>
        <dbReference type="ARBA" id="ARBA00008017"/>
    </source>
</evidence>
<feature type="transmembrane region" description="Helical" evidence="8">
    <location>
        <begin position="328"/>
        <end position="347"/>
    </location>
</feature>
<feature type="region of interest" description="Disordered" evidence="7">
    <location>
        <begin position="774"/>
        <end position="818"/>
    </location>
</feature>
<feature type="signal peptide" evidence="9">
    <location>
        <begin position="1"/>
        <end position="26"/>
    </location>
</feature>
<feature type="transmembrane region" description="Helical" evidence="8">
    <location>
        <begin position="207"/>
        <end position="226"/>
    </location>
</feature>
<keyword evidence="5 8" id="KW-1133">Transmembrane helix</keyword>
<dbReference type="EMBL" id="JAQZSM010000006">
    <property type="protein sequence ID" value="MDD7971137.1"/>
    <property type="molecule type" value="Genomic_DNA"/>
</dbReference>
<dbReference type="Pfam" id="PF00924">
    <property type="entry name" value="MS_channel_2nd"/>
    <property type="match status" value="1"/>
</dbReference>
<name>A0ABT5T7P5_9RHOB</name>
<feature type="compositionally biased region" description="Acidic residues" evidence="7">
    <location>
        <begin position="802"/>
        <end position="818"/>
    </location>
</feature>
<dbReference type="InterPro" id="IPR049278">
    <property type="entry name" value="MS_channel_C"/>
</dbReference>
<feature type="transmembrane region" description="Helical" evidence="8">
    <location>
        <begin position="402"/>
        <end position="423"/>
    </location>
</feature>
<organism evidence="13 14">
    <name type="scientific">Roseinatronobacter alkalisoli</name>
    <dbReference type="NCBI Taxonomy" id="3028235"/>
    <lineage>
        <taxon>Bacteria</taxon>
        <taxon>Pseudomonadati</taxon>
        <taxon>Pseudomonadota</taxon>
        <taxon>Alphaproteobacteria</taxon>
        <taxon>Rhodobacterales</taxon>
        <taxon>Paracoccaceae</taxon>
        <taxon>Roseinatronobacter</taxon>
    </lineage>
</organism>
<dbReference type="SUPFAM" id="SSF82861">
    <property type="entry name" value="Mechanosensitive channel protein MscS (YggB), transmembrane region"/>
    <property type="match status" value="1"/>
</dbReference>
<dbReference type="Pfam" id="PF12607">
    <property type="entry name" value="DUF3772"/>
    <property type="match status" value="1"/>
</dbReference>
<dbReference type="Gene3D" id="1.10.287.1260">
    <property type="match status" value="1"/>
</dbReference>
<dbReference type="Proteomes" id="UP001431784">
    <property type="component" value="Unassembled WGS sequence"/>
</dbReference>
<accession>A0ABT5T7P5</accession>
<evidence type="ECO:0000256" key="1">
    <source>
        <dbReference type="ARBA" id="ARBA00004651"/>
    </source>
</evidence>
<evidence type="ECO:0000259" key="11">
    <source>
        <dbReference type="Pfam" id="PF12607"/>
    </source>
</evidence>
<dbReference type="SUPFAM" id="SSF82689">
    <property type="entry name" value="Mechanosensitive channel protein MscS (YggB), C-terminal domain"/>
    <property type="match status" value="1"/>
</dbReference>
<dbReference type="InterPro" id="IPR006685">
    <property type="entry name" value="MscS_channel_2nd"/>
</dbReference>
<feature type="transmembrane region" description="Helical" evidence="8">
    <location>
        <begin position="471"/>
        <end position="491"/>
    </location>
</feature>
<comment type="subcellular location">
    <subcellularLocation>
        <location evidence="1">Cell membrane</location>
        <topology evidence="1">Multi-pass membrane protein</topology>
    </subcellularLocation>
</comment>
<evidence type="ECO:0000256" key="9">
    <source>
        <dbReference type="SAM" id="SignalP"/>
    </source>
</evidence>
<evidence type="ECO:0000256" key="4">
    <source>
        <dbReference type="ARBA" id="ARBA00022692"/>
    </source>
</evidence>
<dbReference type="PANTHER" id="PTHR30347">
    <property type="entry name" value="POTASSIUM CHANNEL RELATED"/>
    <property type="match status" value="1"/>
</dbReference>
<dbReference type="InterPro" id="IPR011066">
    <property type="entry name" value="MscS_channel_C_sf"/>
</dbReference>
<dbReference type="InterPro" id="IPR052702">
    <property type="entry name" value="MscS-like_channel"/>
</dbReference>
<evidence type="ECO:0000256" key="8">
    <source>
        <dbReference type="SAM" id="Phobius"/>
    </source>
</evidence>
<evidence type="ECO:0000259" key="12">
    <source>
        <dbReference type="Pfam" id="PF21082"/>
    </source>
</evidence>
<feature type="transmembrane region" description="Helical" evidence="8">
    <location>
        <begin position="557"/>
        <end position="580"/>
    </location>
</feature>
<dbReference type="Gene3D" id="2.30.30.60">
    <property type="match status" value="1"/>
</dbReference>
<gene>
    <name evidence="13" type="ORF">PUT78_08490</name>
</gene>
<dbReference type="InterPro" id="IPR022249">
    <property type="entry name" value="DUF3772"/>
</dbReference>
<dbReference type="InterPro" id="IPR023408">
    <property type="entry name" value="MscS_beta-dom_sf"/>
</dbReference>
<dbReference type="PROSITE" id="PS01246">
    <property type="entry name" value="UPF0003"/>
    <property type="match status" value="1"/>
</dbReference>
<dbReference type="Pfam" id="PF21082">
    <property type="entry name" value="MS_channel_3rd"/>
    <property type="match status" value="1"/>
</dbReference>
<evidence type="ECO:0000256" key="3">
    <source>
        <dbReference type="ARBA" id="ARBA00022475"/>
    </source>
</evidence>
<feature type="transmembrane region" description="Helical" evidence="8">
    <location>
        <begin position="359"/>
        <end position="381"/>
    </location>
</feature>
<feature type="transmembrane region" description="Helical" evidence="8">
    <location>
        <begin position="287"/>
        <end position="307"/>
    </location>
</feature>
<evidence type="ECO:0000256" key="5">
    <source>
        <dbReference type="ARBA" id="ARBA00022989"/>
    </source>
</evidence>
<keyword evidence="3" id="KW-1003">Cell membrane</keyword>
<sequence>MQLIKVFILACFCTIAIVAPPQVVLAQSTEHAASTAPDYEAWRSFATRAENVIDDGTPTEEVLEELRQELVAFRSAFLAAQDANQSRIASLREQISALGAAPEEGVSEAPEIAARRVELHEQLAALQAPGIAAQEAFRRADGMIRQIDVLLRERQAEALLELWPSPINPVNWVDAADAVWDRGFTFYTQVANALTDPARLREFRSNLPIVLLLFAFAGFVLLRGRLWIERAVSRLLHEGGAHKSRRVFAEVASLAQIIVPVTAVIAVAVALDLTGIIGDIGSDLTNALIGFGIIYFAARWAGGEIFPAVDTPQMPLKLPETRRREGRFLSHLMGLIFGLSLMLMAFIDPDQQSDTANAVILFPVLVLAGIVLMRFGSLMTLHTKLCADQGDERRFYDRMINILGRGAVVIGAGAPVFAAIGYVQAAEAVLFPAVMSLWLVAVLIFIAQLVSDFHDMVTGRNPDDPDALIPALISFGLVVLSLPVFALVWGVRLTELLEMWQVLREGFRIGDTRISPTNILSFVIIFSIGYMLTRMVQGALGSSVLPKTRIDKGGQKAIISGTGYIGIFIAGLVAISTAGIDLSGLAIVAGALSVGIGFGLQNIVSNFISGLILLIERPVAEGDWIEVGSTMGTVRSISVRSTIIETFDRTDVIVPNADLISGTVTNWTRFSQTGRVIIPVGVAYGSDTRKVERILKEIGDAQPLALLDPSPAVHFTDFGADALEFELRIVISDVGLGLAVRTEVRHQIAERFQQEGIEIPFAQRDIWLRNPEVLRGDTPAPATPDAEPEAAQPKAMQHDEITEGDAGGDTDPDGPDGR</sequence>
<feature type="chain" id="PRO_5047216558" evidence="9">
    <location>
        <begin position="27"/>
        <end position="818"/>
    </location>
</feature>
<evidence type="ECO:0000313" key="13">
    <source>
        <dbReference type="EMBL" id="MDD7971137.1"/>
    </source>
</evidence>
<evidence type="ECO:0000256" key="6">
    <source>
        <dbReference type="ARBA" id="ARBA00023136"/>
    </source>
</evidence>
<proteinExistence type="inferred from homology"/>
<keyword evidence="9" id="KW-0732">Signal</keyword>
<dbReference type="PANTHER" id="PTHR30347:SF1">
    <property type="entry name" value="MECHANOSENSITIVE CHANNEL MSCK"/>
    <property type="match status" value="1"/>
</dbReference>
<dbReference type="InterPro" id="IPR011014">
    <property type="entry name" value="MscS_channel_TM-2"/>
</dbReference>